<dbReference type="Pfam" id="PF00111">
    <property type="entry name" value="Fer2"/>
    <property type="match status" value="1"/>
</dbReference>
<dbReference type="GO" id="GO:0051537">
    <property type="term" value="F:2 iron, 2 sulfur cluster binding"/>
    <property type="evidence" value="ECO:0007669"/>
    <property type="project" value="InterPro"/>
</dbReference>
<keyword evidence="3" id="KW-1185">Reference proteome</keyword>
<dbReference type="RefSeq" id="WP_069958470.1">
    <property type="nucleotide sequence ID" value="NZ_MCGG01000036.1"/>
</dbReference>
<dbReference type="InterPro" id="IPR036010">
    <property type="entry name" value="2Fe-2S_ferredoxin-like_sf"/>
</dbReference>
<dbReference type="STRING" id="28181.BEN30_12820"/>
<dbReference type="PROSITE" id="PS51085">
    <property type="entry name" value="2FE2S_FER_2"/>
    <property type="match status" value="1"/>
</dbReference>
<dbReference type="OrthoDB" id="9793027at2"/>
<sequence length="122" mass="13317">MANIYFSSPIMRKNKKVEAVAGSLDTILKIAKEHGIKIPHECEDGECGSCLIKVTHLDGERVKGVALTDKEREVLKSIGKLSSKEIEKAYVNDLPPSYRLACQCVVTDEDLLVQFTGEPGGA</sequence>
<evidence type="ECO:0000313" key="3">
    <source>
        <dbReference type="Proteomes" id="UP000095347"/>
    </source>
</evidence>
<dbReference type="InterPro" id="IPR012675">
    <property type="entry name" value="Beta-grasp_dom_sf"/>
</dbReference>
<dbReference type="CDD" id="cd00207">
    <property type="entry name" value="fer2"/>
    <property type="match status" value="1"/>
</dbReference>
<dbReference type="Proteomes" id="UP000095347">
    <property type="component" value="Unassembled WGS sequence"/>
</dbReference>
<dbReference type="Gene3D" id="3.10.20.30">
    <property type="match status" value="1"/>
</dbReference>
<dbReference type="InterPro" id="IPR006058">
    <property type="entry name" value="2Fe2S_fd_BS"/>
</dbReference>
<proteinExistence type="predicted"/>
<organism evidence="2 3">
    <name type="scientific">Magnetovibrio blakemorei</name>
    <dbReference type="NCBI Taxonomy" id="28181"/>
    <lineage>
        <taxon>Bacteria</taxon>
        <taxon>Pseudomonadati</taxon>
        <taxon>Pseudomonadota</taxon>
        <taxon>Alphaproteobacteria</taxon>
        <taxon>Rhodospirillales</taxon>
        <taxon>Magnetovibrionaceae</taxon>
        <taxon>Magnetovibrio</taxon>
    </lineage>
</organism>
<dbReference type="EMBL" id="MCGG01000036">
    <property type="protein sequence ID" value="OEJ66265.1"/>
    <property type="molecule type" value="Genomic_DNA"/>
</dbReference>
<dbReference type="SUPFAM" id="SSF54292">
    <property type="entry name" value="2Fe-2S ferredoxin-like"/>
    <property type="match status" value="1"/>
</dbReference>
<dbReference type="PROSITE" id="PS00197">
    <property type="entry name" value="2FE2S_FER_1"/>
    <property type="match status" value="1"/>
</dbReference>
<evidence type="ECO:0000313" key="2">
    <source>
        <dbReference type="EMBL" id="OEJ66265.1"/>
    </source>
</evidence>
<reference evidence="3" key="1">
    <citation type="submission" date="2016-07" db="EMBL/GenBank/DDBJ databases">
        <authorList>
            <person name="Florea S."/>
            <person name="Webb J.S."/>
            <person name="Jaromczyk J."/>
            <person name="Schardl C.L."/>
        </authorList>
    </citation>
    <scope>NUCLEOTIDE SEQUENCE [LARGE SCALE GENOMIC DNA]</scope>
    <source>
        <strain evidence="3">MV-1</strain>
    </source>
</reference>
<evidence type="ECO:0000259" key="1">
    <source>
        <dbReference type="PROSITE" id="PS51085"/>
    </source>
</evidence>
<dbReference type="InterPro" id="IPR001041">
    <property type="entry name" value="2Fe-2S_ferredoxin-type"/>
</dbReference>
<name>A0A1E5Q764_9PROT</name>
<gene>
    <name evidence="2" type="ORF">BEN30_12820</name>
</gene>
<comment type="caution">
    <text evidence="2">The sequence shown here is derived from an EMBL/GenBank/DDBJ whole genome shotgun (WGS) entry which is preliminary data.</text>
</comment>
<feature type="domain" description="2Fe-2S ferredoxin-type" evidence="1">
    <location>
        <begin position="2"/>
        <end position="119"/>
    </location>
</feature>
<protein>
    <submittedName>
        <fullName evidence="2">Ferredoxin</fullName>
    </submittedName>
</protein>
<accession>A0A1E5Q764</accession>
<dbReference type="AlphaFoldDB" id="A0A1E5Q764"/>